<reference evidence="3" key="1">
    <citation type="submission" date="2020-06" db="EMBL/GenBank/DDBJ databases">
        <authorList>
            <person name="Li T."/>
            <person name="Hu X."/>
            <person name="Zhang T."/>
            <person name="Song X."/>
            <person name="Zhang H."/>
            <person name="Dai N."/>
            <person name="Sheng W."/>
            <person name="Hou X."/>
            <person name="Wei L."/>
        </authorList>
    </citation>
    <scope>NUCLEOTIDE SEQUENCE</scope>
    <source>
        <strain evidence="3">KEN8</strain>
        <tissue evidence="3">Leaf</tissue>
    </source>
</reference>
<organism evidence="3">
    <name type="scientific">Sesamum calycinum</name>
    <dbReference type="NCBI Taxonomy" id="2727403"/>
    <lineage>
        <taxon>Eukaryota</taxon>
        <taxon>Viridiplantae</taxon>
        <taxon>Streptophyta</taxon>
        <taxon>Embryophyta</taxon>
        <taxon>Tracheophyta</taxon>
        <taxon>Spermatophyta</taxon>
        <taxon>Magnoliopsida</taxon>
        <taxon>eudicotyledons</taxon>
        <taxon>Gunneridae</taxon>
        <taxon>Pentapetalae</taxon>
        <taxon>asterids</taxon>
        <taxon>lamiids</taxon>
        <taxon>Lamiales</taxon>
        <taxon>Pedaliaceae</taxon>
        <taxon>Sesamum</taxon>
    </lineage>
</organism>
<sequence>MCNTLLLVIATDFGAFSSSKENDFYDEYVKNINVRAKSCGSVPSFQTQYLKIDGKTMPKDQIDEKIIDMVADDDHVKNQESLENKPEISVTSERDDDDHAEKPNDDKFEKKKVEVLVNVSSPDEVENIGAREVKKREVKCVRSNSEKAILMAAVAAESGEKMAPPQRTLSERREEPARSEEDEFSSMSDEELNRRVEEFIRRFNRQIKLQAARN</sequence>
<feature type="signal peptide" evidence="2">
    <location>
        <begin position="1"/>
        <end position="19"/>
    </location>
</feature>
<dbReference type="PANTHER" id="PTHR35997">
    <property type="entry name" value="COTTON FIBER PROTEIN-RELATED"/>
    <property type="match status" value="1"/>
</dbReference>
<feature type="compositionally biased region" description="Acidic residues" evidence="1">
    <location>
        <begin position="180"/>
        <end position="190"/>
    </location>
</feature>
<proteinExistence type="predicted"/>
<dbReference type="AlphaFoldDB" id="A0AAW2Q750"/>
<feature type="region of interest" description="Disordered" evidence="1">
    <location>
        <begin position="157"/>
        <end position="191"/>
    </location>
</feature>
<evidence type="ECO:0000256" key="2">
    <source>
        <dbReference type="SAM" id="SignalP"/>
    </source>
</evidence>
<gene>
    <name evidence="3" type="ORF">Scaly_1313400</name>
</gene>
<reference evidence="3" key="2">
    <citation type="journal article" date="2024" name="Plant">
        <title>Genomic evolution and insights into agronomic trait innovations of Sesamum species.</title>
        <authorList>
            <person name="Miao H."/>
            <person name="Wang L."/>
            <person name="Qu L."/>
            <person name="Liu H."/>
            <person name="Sun Y."/>
            <person name="Le M."/>
            <person name="Wang Q."/>
            <person name="Wei S."/>
            <person name="Zheng Y."/>
            <person name="Lin W."/>
            <person name="Duan Y."/>
            <person name="Cao H."/>
            <person name="Xiong S."/>
            <person name="Wang X."/>
            <person name="Wei L."/>
            <person name="Li C."/>
            <person name="Ma Q."/>
            <person name="Ju M."/>
            <person name="Zhao R."/>
            <person name="Li G."/>
            <person name="Mu C."/>
            <person name="Tian Q."/>
            <person name="Mei H."/>
            <person name="Zhang T."/>
            <person name="Gao T."/>
            <person name="Zhang H."/>
        </authorList>
    </citation>
    <scope>NUCLEOTIDE SEQUENCE</scope>
    <source>
        <strain evidence="3">KEN8</strain>
    </source>
</reference>
<feature type="region of interest" description="Disordered" evidence="1">
    <location>
        <begin position="74"/>
        <end position="109"/>
    </location>
</feature>
<protein>
    <submittedName>
        <fullName evidence="3">Uncharacterized protein</fullName>
    </submittedName>
</protein>
<accession>A0AAW2Q750</accession>
<feature type="compositionally biased region" description="Basic and acidic residues" evidence="1">
    <location>
        <begin position="97"/>
        <end position="109"/>
    </location>
</feature>
<dbReference type="EMBL" id="JACGWM010000007">
    <property type="protein sequence ID" value="KAL0363582.1"/>
    <property type="molecule type" value="Genomic_DNA"/>
</dbReference>
<dbReference type="PANTHER" id="PTHR35997:SF6">
    <property type="entry name" value="COTTON FIBER PROTEIN"/>
    <property type="match status" value="1"/>
</dbReference>
<dbReference type="InterPro" id="IPR008480">
    <property type="entry name" value="DUF761_pln"/>
</dbReference>
<feature type="compositionally biased region" description="Basic and acidic residues" evidence="1">
    <location>
        <begin position="169"/>
        <end position="179"/>
    </location>
</feature>
<feature type="compositionally biased region" description="Basic and acidic residues" evidence="1">
    <location>
        <begin position="74"/>
        <end position="86"/>
    </location>
</feature>
<evidence type="ECO:0000256" key="1">
    <source>
        <dbReference type="SAM" id="MobiDB-lite"/>
    </source>
</evidence>
<feature type="chain" id="PRO_5043710878" evidence="2">
    <location>
        <begin position="20"/>
        <end position="214"/>
    </location>
</feature>
<evidence type="ECO:0000313" key="3">
    <source>
        <dbReference type="EMBL" id="KAL0363582.1"/>
    </source>
</evidence>
<keyword evidence="2" id="KW-0732">Signal</keyword>
<dbReference type="Pfam" id="PF05553">
    <property type="entry name" value="DUF761"/>
    <property type="match status" value="1"/>
</dbReference>
<name>A0AAW2Q750_9LAMI</name>
<comment type="caution">
    <text evidence="3">The sequence shown here is derived from an EMBL/GenBank/DDBJ whole genome shotgun (WGS) entry which is preliminary data.</text>
</comment>